<sequence length="107" mass="11885">MEAAMDQVARHCTPELAAYAKCVDSHPTSWNIKCAPLKTELTACAAKHSGMVNRLKTQCKEEIEQYERCLKANTANSSTCTPQLERLWACSEGEQQSSHVCDGNCRH</sequence>
<dbReference type="PANTHER" id="PTHR47106:SF1">
    <property type="entry name" value="COILED-COIL-HELIX-COILED-COIL-HELIX DOMAIN-CONTAINING PROTEIN 5"/>
    <property type="match status" value="1"/>
</dbReference>
<dbReference type="PANTHER" id="PTHR47106">
    <property type="entry name" value="COILED-COIL-HELIX-COILED-COIL-HELIX DOMAIN-CONTAINING PROTEIN 5"/>
    <property type="match status" value="1"/>
</dbReference>
<feature type="domain" description="IMS import disulfide relay-system CHCH-CHCH-like Cx9C" evidence="1">
    <location>
        <begin position="5"/>
        <end position="48"/>
    </location>
</feature>
<accession>A0AB34K2K2</accession>
<evidence type="ECO:0000259" key="1">
    <source>
        <dbReference type="Pfam" id="PF16860"/>
    </source>
</evidence>
<dbReference type="PROSITE" id="PS51808">
    <property type="entry name" value="CHCH"/>
    <property type="match status" value="1"/>
</dbReference>
<comment type="caution">
    <text evidence="2">The sequence shown here is derived from an EMBL/GenBank/DDBJ whole genome shotgun (WGS) entry which is preliminary data.</text>
</comment>
<dbReference type="EMBL" id="JBGBPQ010000002">
    <property type="protein sequence ID" value="KAL1528229.1"/>
    <property type="molecule type" value="Genomic_DNA"/>
</dbReference>
<reference evidence="2 3" key="1">
    <citation type="journal article" date="2024" name="Science">
        <title>Giant polyketide synthase enzymes in the biosynthesis of giant marine polyether toxins.</title>
        <authorList>
            <person name="Fallon T.R."/>
            <person name="Shende V.V."/>
            <person name="Wierzbicki I.H."/>
            <person name="Pendleton A.L."/>
            <person name="Watervoot N.F."/>
            <person name="Auber R.P."/>
            <person name="Gonzalez D.J."/>
            <person name="Wisecaver J.H."/>
            <person name="Moore B.S."/>
        </authorList>
    </citation>
    <scope>NUCLEOTIDE SEQUENCE [LARGE SCALE GENOMIC DNA]</scope>
    <source>
        <strain evidence="2 3">12B1</strain>
    </source>
</reference>
<evidence type="ECO:0000313" key="2">
    <source>
        <dbReference type="EMBL" id="KAL1528229.1"/>
    </source>
</evidence>
<keyword evidence="3" id="KW-1185">Reference proteome</keyword>
<proteinExistence type="predicted"/>
<dbReference type="GO" id="GO:0045333">
    <property type="term" value="P:cellular respiration"/>
    <property type="evidence" value="ECO:0007669"/>
    <property type="project" value="TreeGrafter"/>
</dbReference>
<name>A0AB34K2K2_PRYPA</name>
<dbReference type="GO" id="GO:0005758">
    <property type="term" value="C:mitochondrial intermembrane space"/>
    <property type="evidence" value="ECO:0007669"/>
    <property type="project" value="TreeGrafter"/>
</dbReference>
<gene>
    <name evidence="2" type="ORF">AB1Y20_009587</name>
</gene>
<dbReference type="Pfam" id="PF16860">
    <property type="entry name" value="CX9C"/>
    <property type="match status" value="1"/>
</dbReference>
<dbReference type="InterPro" id="IPR052848">
    <property type="entry name" value="CHCH_domain-containing_protein"/>
</dbReference>
<dbReference type="Gene3D" id="1.10.287.2900">
    <property type="match status" value="2"/>
</dbReference>
<evidence type="ECO:0000313" key="3">
    <source>
        <dbReference type="Proteomes" id="UP001515480"/>
    </source>
</evidence>
<dbReference type="AlphaFoldDB" id="A0AB34K2K2"/>
<organism evidence="2 3">
    <name type="scientific">Prymnesium parvum</name>
    <name type="common">Toxic golden alga</name>
    <dbReference type="NCBI Taxonomy" id="97485"/>
    <lineage>
        <taxon>Eukaryota</taxon>
        <taxon>Haptista</taxon>
        <taxon>Haptophyta</taxon>
        <taxon>Prymnesiophyceae</taxon>
        <taxon>Prymnesiales</taxon>
        <taxon>Prymnesiaceae</taxon>
        <taxon>Prymnesium</taxon>
    </lineage>
</organism>
<dbReference type="Proteomes" id="UP001515480">
    <property type="component" value="Unassembled WGS sequence"/>
</dbReference>
<protein>
    <recommendedName>
        <fullName evidence="1">IMS import disulfide relay-system CHCH-CHCH-like Cx9C domain-containing protein</fullName>
    </recommendedName>
</protein>
<dbReference type="InterPro" id="IPR031731">
    <property type="entry name" value="CX9C"/>
</dbReference>